<evidence type="ECO:0000313" key="3">
    <source>
        <dbReference type="Proteomes" id="UP000816034"/>
    </source>
</evidence>
<dbReference type="GO" id="GO:0030170">
    <property type="term" value="F:pyridoxal phosphate binding"/>
    <property type="evidence" value="ECO:0007669"/>
    <property type="project" value="InterPro"/>
</dbReference>
<keyword evidence="3" id="KW-1185">Reference proteome</keyword>
<dbReference type="GeneID" id="68104484"/>
<feature type="domain" description="Aminotransferase class I/classII large" evidence="1">
    <location>
        <begin position="179"/>
        <end position="501"/>
    </location>
</feature>
<reference evidence="2 3" key="1">
    <citation type="journal article" date="2018" name="BMC Genomics">
        <title>The genome of Naegleria lovaniensis, the basis for a comparative approach to unravel pathogenicity factors of the human pathogenic amoeba N. fowleri.</title>
        <authorList>
            <person name="Liechti N."/>
            <person name="Schurch N."/>
            <person name="Bruggmann R."/>
            <person name="Wittwer M."/>
        </authorList>
    </citation>
    <scope>NUCLEOTIDE SEQUENCE [LARGE SCALE GENOMIC DNA]</scope>
    <source>
        <strain evidence="2 3">ATCC 30569</strain>
    </source>
</reference>
<evidence type="ECO:0000313" key="2">
    <source>
        <dbReference type="EMBL" id="KAG2373567.1"/>
    </source>
</evidence>
<organism evidence="2 3">
    <name type="scientific">Naegleria lovaniensis</name>
    <name type="common">Amoeba</name>
    <dbReference type="NCBI Taxonomy" id="51637"/>
    <lineage>
        <taxon>Eukaryota</taxon>
        <taxon>Discoba</taxon>
        <taxon>Heterolobosea</taxon>
        <taxon>Tetramitia</taxon>
        <taxon>Eutetramitia</taxon>
        <taxon>Vahlkampfiidae</taxon>
        <taxon>Naegleria</taxon>
    </lineage>
</organism>
<dbReference type="InterPro" id="IPR015424">
    <property type="entry name" value="PyrdxlP-dep_Trfase"/>
</dbReference>
<dbReference type="SUPFAM" id="SSF53383">
    <property type="entry name" value="PLP-dependent transferases"/>
    <property type="match status" value="1"/>
</dbReference>
<comment type="caution">
    <text evidence="2">The sequence shown here is derived from an EMBL/GenBank/DDBJ whole genome shotgun (WGS) entry which is preliminary data.</text>
</comment>
<dbReference type="PANTHER" id="PTHR43510">
    <property type="entry name" value="AMINOTRANSFERASE FUNCTION, HYPOTHETICAL (EUROFUNG)"/>
    <property type="match status" value="1"/>
</dbReference>
<dbReference type="CDD" id="cd00609">
    <property type="entry name" value="AAT_like"/>
    <property type="match status" value="1"/>
</dbReference>
<dbReference type="Gene3D" id="3.40.640.10">
    <property type="entry name" value="Type I PLP-dependent aspartate aminotransferase-like (Major domain)"/>
    <property type="match status" value="1"/>
</dbReference>
<dbReference type="RefSeq" id="XP_044542741.1">
    <property type="nucleotide sequence ID" value="XM_044687752.1"/>
</dbReference>
<protein>
    <recommendedName>
        <fullName evidence="1">Aminotransferase class I/classII large domain-containing protein</fullName>
    </recommendedName>
</protein>
<dbReference type="InterPro" id="IPR015421">
    <property type="entry name" value="PyrdxlP-dep_Trfase_major"/>
</dbReference>
<dbReference type="PANTHER" id="PTHR43510:SF1">
    <property type="entry name" value="AMINOTRANSFERASE FUNCTION, HYPOTHETICAL (EUROFUNG)"/>
    <property type="match status" value="1"/>
</dbReference>
<accession>A0AA88KI62</accession>
<sequence length="520" mass="59097">MSSTWRSSSSCQPQSSVPHEILARKIMSECSSSSGSTASICSSSSIVRWLVWHELENSSSLTDQELAILVPERKISSSAIIGLSLNEFPRSTTRYNNFHHHSRNHGLLNFSFIKTNHQPCLYHHHHGRNYGTTLITQPFFLERYFARYEFHTKYLLSSSDCESMSIGELIGENHEFREGLFNCHLGYTDTKGDLELRELIIEKHQNWYAPKTSSSPSHRLTASNVIITTGGVEPILVFAMTCLEKDSHIIVQSPRYQALSEITNIAKTKHSFWHAKLVNNKWTFDVKDLEKLIQPRTRAIILNPIHNPTGHMHTLEEYLKIIDIAKSQNILIFSDEVYRGLEYNERDASIPSLATLYRNAVSMNVMSKSYGLAGLRLGWVVSQNQQILENIVKGKDFTTICNASPSEYLAKLALKQSETILTKNRSIIANNLRMAEEFFTSRSKLFEWIPPKAGPICFIGFKNGREGAYRFCERVVKESGVMLLPSTVYNRLDDGHIRIGLGRNNFAEGLEVLSKYLSLN</sequence>
<proteinExistence type="predicted"/>
<dbReference type="Pfam" id="PF00155">
    <property type="entry name" value="Aminotran_1_2"/>
    <property type="match status" value="1"/>
</dbReference>
<evidence type="ECO:0000259" key="1">
    <source>
        <dbReference type="Pfam" id="PF00155"/>
    </source>
</evidence>
<dbReference type="Gene3D" id="3.90.1150.10">
    <property type="entry name" value="Aspartate Aminotransferase, domain 1"/>
    <property type="match status" value="1"/>
</dbReference>
<name>A0AA88KI62_NAELO</name>
<dbReference type="EMBL" id="PYSW02000053">
    <property type="protein sequence ID" value="KAG2373567.1"/>
    <property type="molecule type" value="Genomic_DNA"/>
</dbReference>
<dbReference type="InterPro" id="IPR004839">
    <property type="entry name" value="Aminotransferase_I/II_large"/>
</dbReference>
<gene>
    <name evidence="2" type="ORF">C9374_012030</name>
</gene>
<dbReference type="Proteomes" id="UP000816034">
    <property type="component" value="Unassembled WGS sequence"/>
</dbReference>
<dbReference type="AlphaFoldDB" id="A0AA88KI62"/>
<dbReference type="InterPro" id="IPR015422">
    <property type="entry name" value="PyrdxlP-dep_Trfase_small"/>
</dbReference>